<proteinExistence type="predicted"/>
<gene>
    <name evidence="1" type="ORF">AW09_002613</name>
</gene>
<dbReference type="Proteomes" id="UP000020077">
    <property type="component" value="Unassembled WGS sequence"/>
</dbReference>
<accession>A0A080LWK2</accession>
<comment type="caution">
    <text evidence="1">The sequence shown here is derived from an EMBL/GenBank/DDBJ whole genome shotgun (WGS) entry which is preliminary data.</text>
</comment>
<dbReference type="AlphaFoldDB" id="A0A080LWK2"/>
<name>A0A080LWK2_9PROT</name>
<protein>
    <submittedName>
        <fullName evidence="1">Uncharacterized protein</fullName>
    </submittedName>
</protein>
<evidence type="ECO:0000313" key="1">
    <source>
        <dbReference type="EMBL" id="KFB72195.1"/>
    </source>
</evidence>
<sequence length="72" mass="7854">MYRLLPMLLMVCATAYCAPWPMAIISTTEPTPMTIPSIVSTLRMRFAPIACQASPSIALSMRRALGWVSAGH</sequence>
<evidence type="ECO:0000313" key="2">
    <source>
        <dbReference type="Proteomes" id="UP000020077"/>
    </source>
</evidence>
<dbReference type="EMBL" id="JDVG02000425">
    <property type="protein sequence ID" value="KFB72195.1"/>
    <property type="molecule type" value="Genomic_DNA"/>
</dbReference>
<organism evidence="1 2">
    <name type="scientific">Candidatus Accumulibacter phosphatis</name>
    <dbReference type="NCBI Taxonomy" id="327160"/>
    <lineage>
        <taxon>Bacteria</taxon>
        <taxon>Pseudomonadati</taxon>
        <taxon>Pseudomonadota</taxon>
        <taxon>Betaproteobacteria</taxon>
        <taxon>Candidatus Accumulibacter</taxon>
    </lineage>
</organism>
<reference evidence="1 2" key="1">
    <citation type="submission" date="2014-02" db="EMBL/GenBank/DDBJ databases">
        <title>Expanding our view of genomic diversity in Candidatus Accumulibacter clades.</title>
        <authorList>
            <person name="Skennerton C.T."/>
            <person name="Barr J.J."/>
            <person name="Slater F.R."/>
            <person name="Bond P.L."/>
            <person name="Tyson G.W."/>
        </authorList>
    </citation>
    <scope>NUCLEOTIDE SEQUENCE [LARGE SCALE GENOMIC DNA]</scope>
    <source>
        <strain evidence="2">BA-91</strain>
    </source>
</reference>